<evidence type="ECO:0000256" key="5">
    <source>
        <dbReference type="ARBA" id="ARBA00022679"/>
    </source>
</evidence>
<evidence type="ECO:0000256" key="3">
    <source>
        <dbReference type="ARBA" id="ARBA00022450"/>
    </source>
</evidence>
<dbReference type="InterPro" id="IPR014031">
    <property type="entry name" value="Ketoacyl_synth_C"/>
</dbReference>
<dbReference type="InterPro" id="IPR014043">
    <property type="entry name" value="Acyl_transferase_dom"/>
</dbReference>
<reference evidence="12 13" key="1">
    <citation type="submission" date="2015-09" db="EMBL/GenBank/DDBJ databases">
        <title>Atta colombica WGS genome.</title>
        <authorList>
            <person name="Nygaard S."/>
            <person name="Hu H."/>
            <person name="Boomsma J."/>
            <person name="Zhang G."/>
        </authorList>
    </citation>
    <scope>NUCLEOTIDE SEQUENCE [LARGE SCALE GENOMIC DNA]</scope>
    <source>
        <strain evidence="12">Treedump-2</strain>
        <tissue evidence="12">Whole body</tissue>
    </source>
</reference>
<dbReference type="SUPFAM" id="SSF51735">
    <property type="entry name" value="NAD(P)-binding Rossmann-fold domains"/>
    <property type="match status" value="4"/>
</dbReference>
<dbReference type="Proteomes" id="UP000078540">
    <property type="component" value="Unassembled WGS sequence"/>
</dbReference>
<dbReference type="InterPro" id="IPR029058">
    <property type="entry name" value="AB_hydrolase_fold"/>
</dbReference>
<evidence type="ECO:0000259" key="11">
    <source>
        <dbReference type="PROSITE" id="PS52019"/>
    </source>
</evidence>
<keyword evidence="5" id="KW-0808">Transferase</keyword>
<feature type="region of interest" description="C-terminal hotdog fold" evidence="8">
    <location>
        <begin position="910"/>
        <end position="1041"/>
    </location>
</feature>
<evidence type="ECO:0000313" key="13">
    <source>
        <dbReference type="Proteomes" id="UP000078540"/>
    </source>
</evidence>
<dbReference type="InterPro" id="IPR016035">
    <property type="entry name" value="Acyl_Trfase/lysoPLipase"/>
</dbReference>
<dbReference type="GO" id="GO:0031177">
    <property type="term" value="F:phosphopantetheine binding"/>
    <property type="evidence" value="ECO:0007669"/>
    <property type="project" value="InterPro"/>
</dbReference>
<dbReference type="EC" id="2.3.1.85" evidence="1"/>
<dbReference type="InterPro" id="IPR001227">
    <property type="entry name" value="Ac_transferase_dom_sf"/>
</dbReference>
<dbReference type="PROSITE" id="PS52019">
    <property type="entry name" value="PKS_MFAS_DH"/>
    <property type="match status" value="2"/>
</dbReference>
<dbReference type="GO" id="GO:0004315">
    <property type="term" value="F:3-oxoacyl-[acyl-carrier-protein] synthase activity"/>
    <property type="evidence" value="ECO:0007669"/>
    <property type="project" value="InterPro"/>
</dbReference>
<evidence type="ECO:0000259" key="9">
    <source>
        <dbReference type="PROSITE" id="PS50075"/>
    </source>
</evidence>
<protein>
    <recommendedName>
        <fullName evidence="2">Fatty acid synthase</fullName>
        <ecNumber evidence="1">2.3.1.85</ecNumber>
    </recommendedName>
</protein>
<dbReference type="InterPro" id="IPR014030">
    <property type="entry name" value="Ketoacyl_synth_N"/>
</dbReference>
<dbReference type="InterPro" id="IPR049900">
    <property type="entry name" value="PKS_mFAS_DH"/>
</dbReference>
<organism evidence="12 13">
    <name type="scientific">Atta colombica</name>
    <dbReference type="NCBI Taxonomy" id="520822"/>
    <lineage>
        <taxon>Eukaryota</taxon>
        <taxon>Metazoa</taxon>
        <taxon>Ecdysozoa</taxon>
        <taxon>Arthropoda</taxon>
        <taxon>Hexapoda</taxon>
        <taxon>Insecta</taxon>
        <taxon>Pterygota</taxon>
        <taxon>Neoptera</taxon>
        <taxon>Endopterygota</taxon>
        <taxon>Hymenoptera</taxon>
        <taxon>Apocrita</taxon>
        <taxon>Aculeata</taxon>
        <taxon>Formicoidea</taxon>
        <taxon>Formicidae</taxon>
        <taxon>Myrmicinae</taxon>
        <taxon>Atta</taxon>
    </lineage>
</organism>
<feature type="domain" description="Carrier" evidence="9">
    <location>
        <begin position="4175"/>
        <end position="4253"/>
    </location>
</feature>
<dbReference type="STRING" id="520822.A0A151I338"/>
<dbReference type="SMART" id="SM00825">
    <property type="entry name" value="PKS_KS"/>
    <property type="match status" value="2"/>
</dbReference>
<dbReference type="Pfam" id="PF16197">
    <property type="entry name" value="KAsynt_C_assoc"/>
    <property type="match status" value="2"/>
</dbReference>
<accession>A0A151I338</accession>
<dbReference type="SUPFAM" id="SSF53474">
    <property type="entry name" value="alpha/beta-Hydrolases"/>
    <property type="match status" value="2"/>
</dbReference>
<feature type="region of interest" description="N-terminal hotdog fold" evidence="8">
    <location>
        <begin position="773"/>
        <end position="896"/>
    </location>
</feature>
<dbReference type="SMART" id="SM00822">
    <property type="entry name" value="PKS_KR"/>
    <property type="match status" value="2"/>
</dbReference>
<feature type="active site" description="Proton donor; for dehydratase activity" evidence="8">
    <location>
        <position position="3214"/>
    </location>
</feature>
<feature type="domain" description="Carrier" evidence="9">
    <location>
        <begin position="1915"/>
        <end position="1995"/>
    </location>
</feature>
<name>A0A151I338_9HYME</name>
<dbReference type="Pfam" id="PF13602">
    <property type="entry name" value="ADH_zinc_N_2"/>
    <property type="match status" value="2"/>
</dbReference>
<comment type="catalytic activity">
    <reaction evidence="7">
        <text>acetyl-CoA + n malonyl-CoA + 2n NADPH + 2n H(+) = a long-chain fatty acid + (n+1) CoA + n CO2 + 2n NADP(+).</text>
        <dbReference type="EC" id="2.3.1.85"/>
    </reaction>
</comment>
<dbReference type="PROSITE" id="PS52004">
    <property type="entry name" value="KS3_2"/>
    <property type="match status" value="2"/>
</dbReference>
<dbReference type="Pfam" id="PF00698">
    <property type="entry name" value="Acyl_transf_1"/>
    <property type="match status" value="2"/>
</dbReference>
<feature type="active site" description="Proton acceptor; for dehydratase activity" evidence="8">
    <location>
        <position position="3063"/>
    </location>
</feature>
<dbReference type="PROSITE" id="PS50075">
    <property type="entry name" value="CARRIER"/>
    <property type="match status" value="2"/>
</dbReference>
<dbReference type="CDD" id="cd05195">
    <property type="entry name" value="enoyl_red"/>
    <property type="match status" value="2"/>
</dbReference>
<feature type="domain" description="Ketosynthase family 3 (KS3)" evidence="10">
    <location>
        <begin position="1"/>
        <end position="375"/>
    </location>
</feature>
<dbReference type="Pfam" id="PF00109">
    <property type="entry name" value="ketoacyl-synt"/>
    <property type="match status" value="2"/>
</dbReference>
<evidence type="ECO:0000256" key="4">
    <source>
        <dbReference type="ARBA" id="ARBA00022553"/>
    </source>
</evidence>
<gene>
    <name evidence="12" type="ORF">ALC53_06746</name>
</gene>
<evidence type="ECO:0000256" key="1">
    <source>
        <dbReference type="ARBA" id="ARBA00012873"/>
    </source>
</evidence>
<dbReference type="InterPro" id="IPR016039">
    <property type="entry name" value="Thiolase-like"/>
</dbReference>
<dbReference type="InterPro" id="IPR020841">
    <property type="entry name" value="PKS_Beta-ketoAc_synthase_dom"/>
</dbReference>
<dbReference type="Gene3D" id="3.40.50.720">
    <property type="entry name" value="NAD(P)-binding Rossmann-like Domain"/>
    <property type="match status" value="2"/>
</dbReference>
<dbReference type="Pfam" id="PF08659">
    <property type="entry name" value="KR"/>
    <property type="match status" value="2"/>
</dbReference>
<dbReference type="InterPro" id="IPR050091">
    <property type="entry name" value="PKS_NRPS_Biosynth_Enz"/>
</dbReference>
<dbReference type="SMART" id="SM00827">
    <property type="entry name" value="PKS_AT"/>
    <property type="match status" value="1"/>
</dbReference>
<dbReference type="PANTHER" id="PTHR43775:SF23">
    <property type="entry name" value="FATTY ACID SYNTHASE 3"/>
    <property type="match status" value="1"/>
</dbReference>
<evidence type="ECO:0000256" key="6">
    <source>
        <dbReference type="ARBA" id="ARBA00023268"/>
    </source>
</evidence>
<dbReference type="GO" id="GO:0016491">
    <property type="term" value="F:oxidoreductase activity"/>
    <property type="evidence" value="ECO:0007669"/>
    <property type="project" value="InterPro"/>
</dbReference>
<dbReference type="InterPro" id="IPR049391">
    <property type="entry name" value="FAS_pseudo-KR"/>
</dbReference>
<keyword evidence="3" id="KW-0596">Phosphopantetheine</keyword>
<dbReference type="Pfam" id="PF00550">
    <property type="entry name" value="PP-binding"/>
    <property type="match status" value="2"/>
</dbReference>
<dbReference type="SMART" id="SM00823">
    <property type="entry name" value="PKS_PP"/>
    <property type="match status" value="2"/>
</dbReference>
<dbReference type="PROSITE" id="PS00606">
    <property type="entry name" value="KS3_1"/>
    <property type="match status" value="2"/>
</dbReference>
<keyword evidence="4" id="KW-0597">Phosphoprotein</keyword>
<dbReference type="InterPro" id="IPR013968">
    <property type="entry name" value="PKS_KR"/>
</dbReference>
<dbReference type="InterPro" id="IPR036291">
    <property type="entry name" value="NAD(P)-bd_dom_sf"/>
</dbReference>
<dbReference type="SUPFAM" id="SSF53901">
    <property type="entry name" value="Thiolase-like"/>
    <property type="match status" value="2"/>
</dbReference>
<dbReference type="Gene3D" id="3.40.50.1820">
    <property type="entry name" value="alpha/beta hydrolase"/>
    <property type="match status" value="2"/>
</dbReference>
<dbReference type="InterPro" id="IPR020806">
    <property type="entry name" value="PKS_PP-bd"/>
</dbReference>
<proteinExistence type="predicted"/>
<dbReference type="SUPFAM" id="SSF47336">
    <property type="entry name" value="ACP-like"/>
    <property type="match status" value="2"/>
</dbReference>
<dbReference type="Gene3D" id="3.40.47.10">
    <property type="match status" value="2"/>
</dbReference>
<dbReference type="InterPro" id="IPR018201">
    <property type="entry name" value="Ketoacyl_synth_AS"/>
</dbReference>
<feature type="active site" description="Proton acceptor; for dehydratase activity" evidence="8">
    <location>
        <position position="809"/>
    </location>
</feature>
<dbReference type="InterPro" id="IPR011032">
    <property type="entry name" value="GroES-like_sf"/>
</dbReference>
<dbReference type="Pfam" id="PF21149">
    <property type="entry name" value="FAS_pseudo-KR"/>
    <property type="match status" value="2"/>
</dbReference>
<dbReference type="GO" id="GO:0006633">
    <property type="term" value="P:fatty acid biosynthetic process"/>
    <property type="evidence" value="ECO:0007669"/>
    <property type="project" value="InterPro"/>
</dbReference>
<dbReference type="Gene3D" id="1.10.1200.10">
    <property type="entry name" value="ACP-like"/>
    <property type="match status" value="2"/>
</dbReference>
<feature type="region of interest" description="N-terminal hotdog fold" evidence="8">
    <location>
        <begin position="3027"/>
        <end position="3149"/>
    </location>
</feature>
<dbReference type="Gene3D" id="3.40.366.10">
    <property type="entry name" value="Malonyl-Coenzyme A Acyl Carrier Protein, domain 2"/>
    <property type="match status" value="2"/>
</dbReference>
<dbReference type="GO" id="GO:0004312">
    <property type="term" value="F:fatty acid synthase activity"/>
    <property type="evidence" value="ECO:0007669"/>
    <property type="project" value="UniProtKB-EC"/>
</dbReference>
<dbReference type="EMBL" id="KQ976507">
    <property type="protein sequence ID" value="KYM82833.1"/>
    <property type="molecule type" value="Genomic_DNA"/>
</dbReference>
<keyword evidence="6" id="KW-0511">Multifunctional enzyme</keyword>
<evidence type="ECO:0000256" key="7">
    <source>
        <dbReference type="ARBA" id="ARBA00044883"/>
    </source>
</evidence>
<dbReference type="CDD" id="cd00833">
    <property type="entry name" value="PKS"/>
    <property type="match status" value="2"/>
</dbReference>
<dbReference type="InterPro" id="IPR009081">
    <property type="entry name" value="PP-bd_ACP"/>
</dbReference>
<dbReference type="InterPro" id="IPR057326">
    <property type="entry name" value="KR_dom"/>
</dbReference>
<dbReference type="SMART" id="SM00829">
    <property type="entry name" value="PKS_ER"/>
    <property type="match status" value="2"/>
</dbReference>
<feature type="domain" description="PKS/mFAS DH" evidence="11">
    <location>
        <begin position="773"/>
        <end position="1041"/>
    </location>
</feature>
<dbReference type="Gene3D" id="3.30.70.3290">
    <property type="match status" value="3"/>
</dbReference>
<sequence length="4556" mass="514120">MNISIFIYLFLEHIDVPRRMGTINNIEKFDADFFEVSFEQANILSPEVRMLLEHSYEAIIDAGINPKQLQGKNTAVIIGTSYNETQTNFLYKNLKIDGENNFIYHKSGLANIISYYLDLKGPSYVVDTACSSSLHALSIGYKYIMSGKCEDAIIGAANLCLHSTINLHFARLGILSPTGYCRPFDNIANGYSRSETIAVIYLQKAKNAKRIYAICPHIKLNSDGYKPEGITYPSLQMHYILLKEFYEECKISTSCLDYIEAHATGTKAGDPQEVTAIYNSLCKNRETPLMIGSVKSNLGHSEPASGFNQIAKVIIGFETGFVPPNINYTSPRKDIDALLNGSIHVIQEQMPHTNGYVGINCYGFGGSNAHMLLKWNPKQKINNGASNDDLPRLVILSGRTEESVKLFLNDVANHSIDVEYIRLLHDIHADNIKGHPWRGYIILNSFQQDSIKEIQNYEGMNRPVWFIFSALGSHWPGMGQNLLKFHVFAKAIRKCDDILKPYNISVIDIMTKMDESIYENRLNVFLGIVAIQIGLVDLLTSLGITPDYMISHSASELGCAYADKCLTIEQTILTAYFIGLACADKKIIHSSMVVVNTNYEHLKNICPANIEIICYNNENSSVVCGPKESIEGFMKKLQINNIYVKKINCNIPFHSSYIASVESQLLLNLNKIIPYPKKRSSKWISTSVPHSKWFTATSKLSSAHYHTQNFLPVNVTNLVLTRQTEKNINTILQGIGKLYNCGLQPQIANLYPSVEFPVSRGTPMISPSIRWDHSANWFITKENVTSIKSRGRSINIRLDNEEYEYMTGHVVDGKILLPATSYLGLVWKTISLMKGTIFTAIPIVFRDVKFIRATNLLKKDVVELYIAIQTDGKFEITEGDSIVVTGTVYETLNPEQEMVPTDLLSANSEDENMTARDIYKELKLRGYQYKGFFRGLKSASISGTQGHVIWKNNWESFMDTMLQLIIIRYDTRELHVPTSIQKLVINPKLHASKLQESVNNAEITTDMEELYKEIDVIKAGGIEIRGLKATQISRRKLAQDAVIEEHTFVAHCDRAKVSLNEAIRLSAQLVLEDHQIIKVEAVELVEDVDDVELEHLSSLLLLEAFGDLPLIQMNVTLLTSSNRFKPENLPQNFSIKNFEKSSVKDKVLIAAGFNLLTKLASLEQLLPFLRDGGYLLTREKCDLTDYKKHLQQYELNIILEKRIDKELVVLLKKKVLIRERTVVYISNDNFNWLENLKSLLNDENNLDDKNNRIIIVGEKNFECGLLGFINCLRKEPGGEYVRGVLIQDEKAPKFSLQDPFYLEQLQKDMTINVLRSDKTWGSYRHLKLPQPEPKLVQTAYVCQTVRGNLSTFCWIENNLSIVSRHEDLVHVVYSSLNFKDVMFATGKVTFPNTLLKGRLFQYDSFGMEFVGFDANGQRIMGIRETDCIANVIMKDESLCWKIPDAWTFEEAVTIPIVYSTVYFAFYIFGKIKKGNKVLIHSGTGGIGQAAIHLALKEGCEVFTTVGTSDKRDFIRKVFPTILDDHIGNSRDTSFEQMIMQQTKGRGVDIVLNSLAEEKLIASVRCLAQNGRFLEIGKFDLVSNNSLNISEFNKGISFHGVMLDSMFVNNLKYKSLMFKMISDGLKNGTIKPIQANIFPKTDIEEAFRFMASGKHIGKIIINIHEKNEPLDKHILAYRRYYCLKDRSYIILGGLGGFGLELTDWLIFRGAKNIVLVSRTGIKNGYQRMKVRLWKSYGVNVLIIKNIDVADLKGCEYLLRTAEKEAPVDAIFNLGVVLRDGIFKNQTAETFAESFQSKARATQMLDKLSRKICLNLRHFVVFSSVSCGRGNAGQTNYGMANSIMERICEKRAEEGLPGLAIQWGAVGDVGLVADMQEEDKELVIGGTLQQKISYCLDKLDEFLLQSRPIVSSMVVAEKKMKAQRSLVETVADILNISNMKFVSPNSTLAELGMDSMMTVEIKQILEQEFDILIAPQEMRNLTFATLIKMSLSINDNNEKKEWNKKKPNFKQLFIGLILKDEEFVFPIEFLANEQNTTTEVLLISGIDGCGTVFKNIIPYIKFSTSVLHYYTNDINYTNIIMETANRFTNHILSKLTNGKDFIIVGYSFGSFIAIEVTRKLEDMNFKGQLVFIDGTPELLQTSFLQQTKESDFADDAHFQVYLLINILENYLPGSSQKRSNFLLLHKTGSTGQPGRVPLIETSDSQREQRLENTADGVGLSISTFPKTNKYWNDIDFGEEIVISGIAGRFPNSHDIKHFKENLFNKIDLVTADHNRWEIEHAEFPRRMGTVNNIEKFDADFFGLSFEQAHALVPEARMLLEHTYEAIIDAGINPKQLQGKNTALIIGASCIESQERFMFKENIQLRGQNVFGCHKSAMANMISYCLNLKGPSYTIDTACSSSLHAMAVGYDYIKSGKCEDAIIGTAQLCVLSNAGYCRPFDTAANGYSRSETIAVVYLQKAKNAKRIYAICPHIKLNSDGYKPEGITYPSSQMQYILLKEFYEECKIPTSCLDYIEAHGTGTKAGDPQEVTAIYNSLCKNRETPLMIGSVKSNLGHSEPASGFNQIAKVIIGFETGFVPPNINYTSPRKDIDALLNGSIHVIQEQMPHTNGYVGINCYGFGGSNAHMLLKWNPKQKINNGASNDDLPRLVILSGRTEESVKLFLNDVANHPIDVEYIRLLHDIHADNIKGHPWRGYIILSRNLLKFHVFAKTIKKCNDVLKPYGISIIDIITKMEENISENRLNVFLGIVAIQIGLVDLLTSLGITPDYMISHSAGELGCAYADKCLTIEQTILTAYFIGLACADDEKTIRSSMAVVNTNYEHLKNMCPANIEIICYNSENSSVVCGPKESIEEFMKKLQVNNIYVKKINCNIPFHSSYIASVESQLLLNLNKIIPCPKKRSSKWISTSIPRSKWFTSISKLSSAHYHTQSILNTVFFSQTTELIPNNAVVIEIAPDDVLHYALTGSLSVNVTNLVLTRQTEKNINTILQGIGKLYNCGLQPQVANLYPSVEFPVSRGTPMISPSIRWNHSENWFVSKEEQEFIESRGRYVNILLDDEDYEYMSGHVIDGKNLLPATGYLGLIWRTIGMMKGEMHTILPIVFQDVKFIRAIHLSKKDAVKLYIAIQTDGKFEITEGDSVVVTGTVYEALNSEQEMIPINLLSGNNDEDEDMTARDIYKELKLRGYQYRGLFRGLKSASISGIQGHIVWKNNWETFMDSMLQMQIIGYDTRELYVPTSIQKLVINPVLHASKLRESVDNAKVTTDTEKLLQVQVYKEINTIKAGGIEIRGLKATQISRRKLAQDAVIEEHTFVAHCDRAKVSLNEAIRLSAQLVLEDQQIIKVEAIELVEDIDDVELEYLSSSLLLEAFGDLPLIQMNVTLLTSSNRFKPENLPQNFSIKNFEKSSVKDKVLIAAGFNLLTKLASLEQLLPFLRDDGYLLTREKCDLTDYKKHLQQYELNVILEKRTDKELIVLLKKKVSIRERTVVYISNDNFNWLENLKSLLNDENNLDDKNNRIIIVGEKNFECGLLGFINCLRKEPGGEYVRGVLVQDEKAPKFSLQDPFYLEQLQKDMTINVLRPDKTWGSYRHLKLPQSEPKLVQTAHVCQTVRGNLNTFCWIENNLSIVSRHEDLVHVVYSSLNFKDIMFATGKVTFPNTILKGRLFQYVSFGMEFVGFDANGQRIMGIRDTDCIANVIMKDENLCWKIPDVWTFEEAASVPCVYITVYLSLYIYGKIKKGDKILIHSGTGGIGQAAIHLALKEGCEVFTTVGTSDKRDFIRKVFPTILDDHIGNSRDTSFEQMIMQQTKGRGVDIVLNSLAEEKLIASVRCLAQNGRFLEIGKFDLVSNNSLNMCEFNKGISFHGVVLDNMFTSDHKYKSLLFKMVADGLKNGTIKPIQTKIFPKTNIEEAFRFMASGKHIGKIIINIHEKNEPLDKHILAYRRYYCLKDRSYIILGGLGGFGLELTDWLIFRGAKNIVLVSRTGIKNGYQRMKVRLWKSYGVNVLIIKNIDVADLKGCEYLLRTAEKEAPVDAIFNLGVVLRDGIFKNQTAETFAKSFQSKARATQMLDKLSRKICLNLRHFVVFSSVSCGRGNAGQTNYGMANSIMERICEKRAEEGLPGLAIQWGAVGDVGLVADMQEEDKELVIGGTLQQKISYCLDKLDEFLLQSRPIVSSMVVAEKKMKVQRSLVETVANILNISDIKIVSPNSSLAELGIDSMMAVEIKQTLEREFDIFITIQEIRNLTFAKLIKMAIVNIGDNNVDDEKKFDKEKSDILKILIGIALKNEDFVSPTDFSTKRQSTMTEVFLIPGIDGCGPVFKTIIPCIKFSTSLLDYKTSNINSTDMILETTNQLTNHILSILTNGKDFVMVGYSFGSLIAIEVTRRLEAMNFKGRLVLIDGTPELLRALIKSFESDFDDANFQIDLLTNIKEIYSAGSSQKILMELKKCESWNERFNIFAKEFSVIYTYLSFANLKTLVTTIYKHFSALRKYDPSTLPPIKSPITLLKCISSFNIPTIKEDYGLHKVTQNVVKIHYIEDDHETILKNEKVIAAINGELSFTV</sequence>
<dbReference type="InterPro" id="IPR020843">
    <property type="entry name" value="ER"/>
</dbReference>
<feature type="active site" description="Proton donor; for dehydratase activity" evidence="8">
    <location>
        <position position="959"/>
    </location>
</feature>
<dbReference type="SUPFAM" id="SSF50129">
    <property type="entry name" value="GroES-like"/>
    <property type="match status" value="2"/>
</dbReference>
<dbReference type="InterPro" id="IPR032821">
    <property type="entry name" value="PKS_assoc"/>
</dbReference>
<dbReference type="PANTHER" id="PTHR43775">
    <property type="entry name" value="FATTY ACID SYNTHASE"/>
    <property type="match status" value="1"/>
</dbReference>
<dbReference type="SUPFAM" id="SSF52151">
    <property type="entry name" value="FabD/lysophospholipase-like"/>
    <property type="match status" value="2"/>
</dbReference>
<dbReference type="InterPro" id="IPR042104">
    <property type="entry name" value="PKS_dehydratase_sf"/>
</dbReference>
<evidence type="ECO:0000256" key="2">
    <source>
        <dbReference type="ARBA" id="ARBA00018769"/>
    </source>
</evidence>
<dbReference type="CDD" id="cd08954">
    <property type="entry name" value="KR_1_FAS_SDR_x"/>
    <property type="match status" value="2"/>
</dbReference>
<dbReference type="FunFam" id="1.10.1200.10:FF:000013">
    <property type="entry name" value="Fatty acid synthase"/>
    <property type="match status" value="1"/>
</dbReference>
<dbReference type="Gene3D" id="3.10.129.110">
    <property type="entry name" value="Polyketide synthase dehydratase"/>
    <property type="match status" value="2"/>
</dbReference>
<evidence type="ECO:0000256" key="8">
    <source>
        <dbReference type="PROSITE-ProRule" id="PRU01363"/>
    </source>
</evidence>
<dbReference type="FunFam" id="3.40.50.720:FF:000209">
    <property type="entry name" value="Polyketide synthase Pks12"/>
    <property type="match status" value="2"/>
</dbReference>
<feature type="domain" description="Ketosynthase family 3 (KS3)" evidence="10">
    <location>
        <begin position="2235"/>
        <end position="2628"/>
    </location>
</feature>
<dbReference type="InterPro" id="IPR036736">
    <property type="entry name" value="ACP-like_sf"/>
</dbReference>
<evidence type="ECO:0000313" key="12">
    <source>
        <dbReference type="EMBL" id="KYM82833.1"/>
    </source>
</evidence>
<dbReference type="Pfam" id="PF02801">
    <property type="entry name" value="Ketoacyl-synt_C"/>
    <property type="match status" value="2"/>
</dbReference>
<feature type="domain" description="PKS/mFAS DH" evidence="11">
    <location>
        <begin position="3027"/>
        <end position="3298"/>
    </location>
</feature>
<keyword evidence="13" id="KW-1185">Reference proteome</keyword>
<feature type="region of interest" description="C-terminal hotdog fold" evidence="8">
    <location>
        <begin position="3165"/>
        <end position="3298"/>
    </location>
</feature>
<dbReference type="Gene3D" id="3.90.180.10">
    <property type="entry name" value="Medium-chain alcohol dehydrogenases, catalytic domain"/>
    <property type="match status" value="2"/>
</dbReference>
<evidence type="ECO:0000259" key="10">
    <source>
        <dbReference type="PROSITE" id="PS52004"/>
    </source>
</evidence>